<accession>A0A7R6PGD0</accession>
<reference evidence="5 6" key="1">
    <citation type="journal article" date="2012" name="Extremophiles">
        <title>Thermotomaculum hydrothermale gen. nov., sp. nov., a novel heterotrophic thermophile within the phylum Acidobacteria from a deep-sea hydrothermal vent chimney in the Southern Okinawa Trough.</title>
        <authorList>
            <person name="Izumi H."/>
            <person name="Nunoura T."/>
            <person name="Miyazaki M."/>
            <person name="Mino S."/>
            <person name="Toki T."/>
            <person name="Takai K."/>
            <person name="Sako Y."/>
            <person name="Sawabe T."/>
            <person name="Nakagawa S."/>
        </authorList>
    </citation>
    <scope>NUCLEOTIDE SEQUENCE [LARGE SCALE GENOMIC DNA]</scope>
    <source>
        <strain evidence="5 6">AC55</strain>
    </source>
</reference>
<evidence type="ECO:0000256" key="3">
    <source>
        <dbReference type="ARBA" id="ARBA00022840"/>
    </source>
</evidence>
<dbReference type="GO" id="GO:0055085">
    <property type="term" value="P:transmembrane transport"/>
    <property type="evidence" value="ECO:0007669"/>
    <property type="project" value="UniProtKB-ARBA"/>
</dbReference>
<dbReference type="GO" id="GO:0005524">
    <property type="term" value="F:ATP binding"/>
    <property type="evidence" value="ECO:0007669"/>
    <property type="project" value="UniProtKB-KW"/>
</dbReference>
<dbReference type="Gene3D" id="3.40.50.300">
    <property type="entry name" value="P-loop containing nucleotide triphosphate hydrolases"/>
    <property type="match status" value="1"/>
</dbReference>
<dbReference type="InterPro" id="IPR027417">
    <property type="entry name" value="P-loop_NTPase"/>
</dbReference>
<dbReference type="AlphaFoldDB" id="A0A7R6PGD0"/>
<keyword evidence="6" id="KW-1185">Reference proteome</keyword>
<keyword evidence="3 5" id="KW-0067">ATP-binding</keyword>
<evidence type="ECO:0000259" key="4">
    <source>
        <dbReference type="PROSITE" id="PS50893"/>
    </source>
</evidence>
<evidence type="ECO:0000256" key="1">
    <source>
        <dbReference type="ARBA" id="ARBA00022448"/>
    </source>
</evidence>
<dbReference type="KEGG" id="thyd:TTHT_0505"/>
<dbReference type="EMBL" id="AP017470">
    <property type="protein sequence ID" value="BBB32094.1"/>
    <property type="molecule type" value="Genomic_DNA"/>
</dbReference>
<dbReference type="RefSeq" id="WP_201328433.1">
    <property type="nucleotide sequence ID" value="NZ_AP017470.1"/>
</dbReference>
<dbReference type="Proteomes" id="UP000595564">
    <property type="component" value="Chromosome"/>
</dbReference>
<dbReference type="GO" id="GO:0016887">
    <property type="term" value="F:ATP hydrolysis activity"/>
    <property type="evidence" value="ECO:0007669"/>
    <property type="project" value="InterPro"/>
</dbReference>
<dbReference type="InterPro" id="IPR050319">
    <property type="entry name" value="ABC_transp_ATP-bind"/>
</dbReference>
<keyword evidence="2" id="KW-0547">Nucleotide-binding</keyword>
<sequence>MPPVLELKNVTKIFQLKKGLFTKKKLYAVNNVSFEIQKGEFFSLVGESGSGKTTISKLILRLLKPDEGEILFLGKNIFKMKGEELKDYRKKIQVVFQNPYTSFNPLMKVKDIVKEPLDIHKIGSKKERLERVEEVLSLVNIPVEFMERYPDQLSGGQRQRIGIARALAVNPEIIIADEPVSSLDVSIQAQIINLFLKLHKELGITFLFIAHDLNLVRHLSDRIAVLYKGEVVDYGKTEEIFTNPKSKFTKELINSIPPIEF</sequence>
<proteinExistence type="predicted"/>
<dbReference type="InterPro" id="IPR017871">
    <property type="entry name" value="ABC_transporter-like_CS"/>
</dbReference>
<name>A0A7R6PGD0_9BACT</name>
<evidence type="ECO:0000256" key="2">
    <source>
        <dbReference type="ARBA" id="ARBA00022741"/>
    </source>
</evidence>
<dbReference type="PANTHER" id="PTHR43776">
    <property type="entry name" value="TRANSPORT ATP-BINDING PROTEIN"/>
    <property type="match status" value="1"/>
</dbReference>
<feature type="domain" description="ABC transporter" evidence="4">
    <location>
        <begin position="5"/>
        <end position="253"/>
    </location>
</feature>
<dbReference type="InterPro" id="IPR003593">
    <property type="entry name" value="AAA+_ATPase"/>
</dbReference>
<dbReference type="FunFam" id="3.40.50.300:FF:000016">
    <property type="entry name" value="Oligopeptide ABC transporter ATP-binding component"/>
    <property type="match status" value="1"/>
</dbReference>
<keyword evidence="1" id="KW-0813">Transport</keyword>
<organism evidence="5 6">
    <name type="scientific">Thermotomaculum hydrothermale</name>
    <dbReference type="NCBI Taxonomy" id="981385"/>
    <lineage>
        <taxon>Bacteria</taxon>
        <taxon>Pseudomonadati</taxon>
        <taxon>Acidobacteriota</taxon>
        <taxon>Holophagae</taxon>
        <taxon>Thermotomaculales</taxon>
        <taxon>Thermotomaculaceae</taxon>
        <taxon>Thermotomaculum</taxon>
    </lineage>
</organism>
<dbReference type="Pfam" id="PF00005">
    <property type="entry name" value="ABC_tran"/>
    <property type="match status" value="1"/>
</dbReference>
<dbReference type="CDD" id="cd03257">
    <property type="entry name" value="ABC_NikE_OppD_transporters"/>
    <property type="match status" value="1"/>
</dbReference>
<evidence type="ECO:0000313" key="6">
    <source>
        <dbReference type="Proteomes" id="UP000595564"/>
    </source>
</evidence>
<dbReference type="SMART" id="SM00382">
    <property type="entry name" value="AAA"/>
    <property type="match status" value="1"/>
</dbReference>
<dbReference type="PROSITE" id="PS50893">
    <property type="entry name" value="ABC_TRANSPORTER_2"/>
    <property type="match status" value="1"/>
</dbReference>
<dbReference type="PROSITE" id="PS00211">
    <property type="entry name" value="ABC_TRANSPORTER_1"/>
    <property type="match status" value="1"/>
</dbReference>
<protein>
    <submittedName>
        <fullName evidence="5">Peptide/nickel transport system ATP-binding protein</fullName>
    </submittedName>
</protein>
<dbReference type="InterPro" id="IPR003439">
    <property type="entry name" value="ABC_transporter-like_ATP-bd"/>
</dbReference>
<gene>
    <name evidence="5" type="ORF">TTHT_0505</name>
</gene>
<evidence type="ECO:0000313" key="5">
    <source>
        <dbReference type="EMBL" id="BBB32094.1"/>
    </source>
</evidence>
<dbReference type="SUPFAM" id="SSF52540">
    <property type="entry name" value="P-loop containing nucleoside triphosphate hydrolases"/>
    <property type="match status" value="1"/>
</dbReference>